<proteinExistence type="predicted"/>
<dbReference type="PANTHER" id="PTHR31635">
    <property type="entry name" value="REVERSE TRANSCRIPTASE DOMAIN-CONTAINING PROTEIN-RELATED"/>
    <property type="match status" value="1"/>
</dbReference>
<organism evidence="2 3">
    <name type="scientific">Pelobates cultripes</name>
    <name type="common">Western spadefoot toad</name>
    <dbReference type="NCBI Taxonomy" id="61616"/>
    <lineage>
        <taxon>Eukaryota</taxon>
        <taxon>Metazoa</taxon>
        <taxon>Chordata</taxon>
        <taxon>Craniata</taxon>
        <taxon>Vertebrata</taxon>
        <taxon>Euteleostomi</taxon>
        <taxon>Amphibia</taxon>
        <taxon>Batrachia</taxon>
        <taxon>Anura</taxon>
        <taxon>Pelobatoidea</taxon>
        <taxon>Pelobatidae</taxon>
        <taxon>Pelobates</taxon>
    </lineage>
</organism>
<sequence length="141" mass="16285">MHLDTNLMSRLSGAFPLDWKHDHLTFLGLKLTKNPAKLYHHNYVRMHKEFTDSMQAWKGKYLSWTGHIAAVKMSLIPKIQYLFRTLQIPLPKQYLKNMQHTINTFIWEGKKASSRDPTTGGTQGRFRPPELDGLLQSGVPP</sequence>
<gene>
    <name evidence="2" type="ORF">PECUL_23A031403</name>
</gene>
<name>A0AAD1W3S3_PELCU</name>
<evidence type="ECO:0000313" key="2">
    <source>
        <dbReference type="EMBL" id="CAH2285637.1"/>
    </source>
</evidence>
<keyword evidence="2" id="KW-0675">Receptor</keyword>
<evidence type="ECO:0000313" key="3">
    <source>
        <dbReference type="Proteomes" id="UP001295444"/>
    </source>
</evidence>
<evidence type="ECO:0000256" key="1">
    <source>
        <dbReference type="SAM" id="MobiDB-lite"/>
    </source>
</evidence>
<dbReference type="EMBL" id="OW240915">
    <property type="protein sequence ID" value="CAH2285637.1"/>
    <property type="molecule type" value="Genomic_DNA"/>
</dbReference>
<protein>
    <submittedName>
        <fullName evidence="2">Vomeronasal type-2 receptor 26-like</fullName>
    </submittedName>
</protein>
<accession>A0AAD1W3S3</accession>
<dbReference type="PANTHER" id="PTHR31635:SF196">
    <property type="entry name" value="REVERSE TRANSCRIPTASE DOMAIN-CONTAINING PROTEIN-RELATED"/>
    <property type="match status" value="1"/>
</dbReference>
<dbReference type="Proteomes" id="UP001295444">
    <property type="component" value="Chromosome 04"/>
</dbReference>
<keyword evidence="3" id="KW-1185">Reference proteome</keyword>
<reference evidence="2" key="1">
    <citation type="submission" date="2022-03" db="EMBL/GenBank/DDBJ databases">
        <authorList>
            <person name="Alioto T."/>
            <person name="Alioto T."/>
            <person name="Gomez Garrido J."/>
        </authorList>
    </citation>
    <scope>NUCLEOTIDE SEQUENCE</scope>
</reference>
<dbReference type="AlphaFoldDB" id="A0AAD1W3S3"/>
<feature type="region of interest" description="Disordered" evidence="1">
    <location>
        <begin position="111"/>
        <end position="141"/>
    </location>
</feature>